<gene>
    <name evidence="1" type="ORF">GALL_212970</name>
</gene>
<organism evidence="1">
    <name type="scientific">mine drainage metagenome</name>
    <dbReference type="NCBI Taxonomy" id="410659"/>
    <lineage>
        <taxon>unclassified sequences</taxon>
        <taxon>metagenomes</taxon>
        <taxon>ecological metagenomes</taxon>
    </lineage>
</organism>
<name>A0A1J5S8W8_9ZZZZ</name>
<protein>
    <submittedName>
        <fullName evidence="1">Uncharacterized protein</fullName>
    </submittedName>
</protein>
<evidence type="ECO:0000313" key="1">
    <source>
        <dbReference type="EMBL" id="OIQ96709.1"/>
    </source>
</evidence>
<reference evidence="1" key="1">
    <citation type="submission" date="2016-10" db="EMBL/GenBank/DDBJ databases">
        <title>Sequence of Gallionella enrichment culture.</title>
        <authorList>
            <person name="Poehlein A."/>
            <person name="Muehling M."/>
            <person name="Daniel R."/>
        </authorList>
    </citation>
    <scope>NUCLEOTIDE SEQUENCE</scope>
</reference>
<proteinExistence type="predicted"/>
<dbReference type="EMBL" id="MLJW01000144">
    <property type="protein sequence ID" value="OIQ96709.1"/>
    <property type="molecule type" value="Genomic_DNA"/>
</dbReference>
<sequence>MNDLFYLNAGSSSSYRNKVIKSFGLYVRTLTFYVSKFFLTAYASHRRSKFLMARHKCVSRPIRYLLCPPFD</sequence>
<accession>A0A1J5S8W8</accession>
<comment type="caution">
    <text evidence="1">The sequence shown here is derived from an EMBL/GenBank/DDBJ whole genome shotgun (WGS) entry which is preliminary data.</text>
</comment>
<dbReference type="AlphaFoldDB" id="A0A1J5S8W8"/>